<feature type="compositionally biased region" description="Basic and acidic residues" evidence="1">
    <location>
        <begin position="14"/>
        <end position="25"/>
    </location>
</feature>
<organism evidence="3 4">
    <name type="scientific">Candidatus Portnoybacteria bacterium CG02_land_8_20_14_3_00_45_8</name>
    <dbReference type="NCBI Taxonomy" id="1974807"/>
    <lineage>
        <taxon>Bacteria</taxon>
        <taxon>Candidatus Portnoyibacteriota</taxon>
    </lineage>
</organism>
<dbReference type="Proteomes" id="UP000229247">
    <property type="component" value="Unassembled WGS sequence"/>
</dbReference>
<dbReference type="EMBL" id="PEUE01000037">
    <property type="protein sequence ID" value="PIV38523.1"/>
    <property type="molecule type" value="Genomic_DNA"/>
</dbReference>
<name>A0A2M7D695_9BACT</name>
<keyword evidence="2" id="KW-0812">Transmembrane</keyword>
<gene>
    <name evidence="3" type="ORF">COS30_01575</name>
</gene>
<reference evidence="4" key="1">
    <citation type="submission" date="2017-09" db="EMBL/GenBank/DDBJ databases">
        <title>Depth-based differentiation of microbial function through sediment-hosted aquifers and enrichment of novel symbionts in the deep terrestrial subsurface.</title>
        <authorList>
            <person name="Probst A.J."/>
            <person name="Ladd B."/>
            <person name="Jarett J.K."/>
            <person name="Geller-Mcgrath D.E."/>
            <person name="Sieber C.M.K."/>
            <person name="Emerson J.B."/>
            <person name="Anantharaman K."/>
            <person name="Thomas B.C."/>
            <person name="Malmstrom R."/>
            <person name="Stieglmeier M."/>
            <person name="Klingl A."/>
            <person name="Woyke T."/>
            <person name="Ryan C.M."/>
            <person name="Banfield J.F."/>
        </authorList>
    </citation>
    <scope>NUCLEOTIDE SEQUENCE [LARGE SCALE GENOMIC DNA]</scope>
</reference>
<keyword evidence="2" id="KW-0472">Membrane</keyword>
<sequence length="635" mass="69685">MDLEDLKKRLYKKDGQFADRPKSPEEFSVGQSYVPTGEEGSAKQWQEPAPKKFEWTAKKKKLVWLSAAGLLAVAVCVAVGFYLWNRHSFDKTNVALNIYGQERIVSGEETTYVVRYKNNTKVVLKNAKLDFLFSEQSFPEDKESLTRQGNAYLASQTIGEVASGQEGQAEFKTRVLGDKDSQQKFWAKLSYQPANISSDFFNEASFESTIISVPLVINFDLPDRLVAGQTLNFSLKYLNTSDVSFSDLVLKIDYPADFIFDTALPSPAEGKNLWRLSEIGSREEGRILIKGAIGGKEGENKVFKAQIGIGRDDEFIPYAQAVSSPQLAISPLAVEQSLADEDKAVADLGQVLNYKLKYRNTTSETIGPATISVKINSQAVNINTITAPAGFFSSNNNTITWNTASLPELESLAPRQEGEVLFSLQLKDKLPVSDFADKNFTVLTTAQIDCFDVPLALVGTQLRGENKFEVKINSRLALKTKGLFNDSLLPNSGPLPPRVGQKTTYTIYWQVLNISNDLSNVSVEAYLPSYVSWQGKTYPGEEDIKYDAGSGKVVWNIGRLSAGVGVLLPVKQVAWQVGFTPSISQVGNTATIVKEARITGDDTFTGEIITSSVNALASEMPDDPGVGFAKGVVQN</sequence>
<feature type="transmembrane region" description="Helical" evidence="2">
    <location>
        <begin position="62"/>
        <end position="84"/>
    </location>
</feature>
<accession>A0A2M7D695</accession>
<evidence type="ECO:0008006" key="5">
    <source>
        <dbReference type="Google" id="ProtNLM"/>
    </source>
</evidence>
<evidence type="ECO:0000256" key="1">
    <source>
        <dbReference type="SAM" id="MobiDB-lite"/>
    </source>
</evidence>
<proteinExistence type="predicted"/>
<comment type="caution">
    <text evidence="3">The sequence shown here is derived from an EMBL/GenBank/DDBJ whole genome shotgun (WGS) entry which is preliminary data.</text>
</comment>
<dbReference type="AlphaFoldDB" id="A0A2M7D695"/>
<evidence type="ECO:0000313" key="3">
    <source>
        <dbReference type="EMBL" id="PIV38523.1"/>
    </source>
</evidence>
<protein>
    <recommendedName>
        <fullName evidence="5">DUF11 domain-containing protein</fullName>
    </recommendedName>
</protein>
<evidence type="ECO:0000256" key="2">
    <source>
        <dbReference type="SAM" id="Phobius"/>
    </source>
</evidence>
<evidence type="ECO:0000313" key="4">
    <source>
        <dbReference type="Proteomes" id="UP000229247"/>
    </source>
</evidence>
<feature type="region of interest" description="Disordered" evidence="1">
    <location>
        <begin position="14"/>
        <end position="46"/>
    </location>
</feature>
<keyword evidence="2" id="KW-1133">Transmembrane helix</keyword>